<evidence type="ECO:0000313" key="2">
    <source>
        <dbReference type="EMBL" id="MQA21820.1"/>
    </source>
</evidence>
<proteinExistence type="predicted"/>
<dbReference type="SUPFAM" id="SSF141371">
    <property type="entry name" value="PilZ domain-like"/>
    <property type="match status" value="1"/>
</dbReference>
<dbReference type="Gene3D" id="2.40.10.220">
    <property type="entry name" value="predicted glycosyltransferase like domains"/>
    <property type="match status" value="1"/>
</dbReference>
<dbReference type="Pfam" id="PF07238">
    <property type="entry name" value="PilZ"/>
    <property type="match status" value="1"/>
</dbReference>
<sequence>MLVDQRSVARKIVRAKAVVIMDGMPPLQGRTIDISAHGLSLNFEHKLGAGHMGQLSFELFIDGKAQLLSCRSKVTYCIFSGDHFKIGYQFLNLDSITSSAINKFLR</sequence>
<keyword evidence="3" id="KW-1185">Reference proteome</keyword>
<evidence type="ECO:0000259" key="1">
    <source>
        <dbReference type="Pfam" id="PF07238"/>
    </source>
</evidence>
<protein>
    <submittedName>
        <fullName evidence="2">PilZ domain-containing protein</fullName>
    </submittedName>
</protein>
<comment type="caution">
    <text evidence="2">The sequence shown here is derived from an EMBL/GenBank/DDBJ whole genome shotgun (WGS) entry which is preliminary data.</text>
</comment>
<dbReference type="RefSeq" id="WP_328595567.1">
    <property type="nucleotide sequence ID" value="NZ_WHUF01000005.1"/>
</dbReference>
<reference evidence="2 3" key="1">
    <citation type="submission" date="2019-10" db="EMBL/GenBank/DDBJ databases">
        <title>Two novel species isolated from a subtropical stream in China.</title>
        <authorList>
            <person name="Lu H."/>
        </authorList>
    </citation>
    <scope>NUCLEOTIDE SEQUENCE [LARGE SCALE GENOMIC DNA]</scope>
    <source>
        <strain evidence="2 3">FT103W</strain>
    </source>
</reference>
<dbReference type="Proteomes" id="UP000444318">
    <property type="component" value="Unassembled WGS sequence"/>
</dbReference>
<feature type="domain" description="PilZ" evidence="1">
    <location>
        <begin position="18"/>
        <end position="105"/>
    </location>
</feature>
<dbReference type="EMBL" id="WHUF01000005">
    <property type="protein sequence ID" value="MQA21820.1"/>
    <property type="molecule type" value="Genomic_DNA"/>
</dbReference>
<dbReference type="GO" id="GO:0035438">
    <property type="term" value="F:cyclic-di-GMP binding"/>
    <property type="evidence" value="ECO:0007669"/>
    <property type="project" value="InterPro"/>
</dbReference>
<gene>
    <name evidence="2" type="ORF">GEV01_20115</name>
</gene>
<dbReference type="AlphaFoldDB" id="A0A843SI99"/>
<accession>A0A843SI99</accession>
<name>A0A843SI99_9BURK</name>
<evidence type="ECO:0000313" key="3">
    <source>
        <dbReference type="Proteomes" id="UP000444318"/>
    </source>
</evidence>
<organism evidence="2 3">
    <name type="scientific">Rugamonas rivuli</name>
    <dbReference type="NCBI Taxonomy" id="2743358"/>
    <lineage>
        <taxon>Bacteria</taxon>
        <taxon>Pseudomonadati</taxon>
        <taxon>Pseudomonadota</taxon>
        <taxon>Betaproteobacteria</taxon>
        <taxon>Burkholderiales</taxon>
        <taxon>Oxalobacteraceae</taxon>
        <taxon>Telluria group</taxon>
        <taxon>Rugamonas</taxon>
    </lineage>
</organism>
<dbReference type="InterPro" id="IPR009875">
    <property type="entry name" value="PilZ_domain"/>
</dbReference>